<dbReference type="InterPro" id="IPR011990">
    <property type="entry name" value="TPR-like_helical_dom_sf"/>
</dbReference>
<dbReference type="PROSITE" id="PS50005">
    <property type="entry name" value="TPR"/>
    <property type="match status" value="2"/>
</dbReference>
<dbReference type="Proteomes" id="UP000218542">
    <property type="component" value="Unassembled WGS sequence"/>
</dbReference>
<feature type="repeat" description="TPR" evidence="3">
    <location>
        <begin position="312"/>
        <end position="345"/>
    </location>
</feature>
<name>A0A286U451_9BACT</name>
<keyword evidence="1" id="KW-0677">Repeat</keyword>
<dbReference type="PANTHER" id="PTHR44943:SF8">
    <property type="entry name" value="TPR REPEAT-CONTAINING PROTEIN MJ0263"/>
    <property type="match status" value="1"/>
</dbReference>
<reference evidence="5" key="1">
    <citation type="journal article" date="2017" name="Environ. Microbiol. Rep.">
        <title>Genetic Diversity of Marine Anaerobic Ammonium-Oxidizing Bacteria as Revealed by Genomic and Proteomic Analyses of 'Candidatus Scalindua japonica'.</title>
        <authorList>
            <person name="Oshiki M."/>
            <person name="Mizuto K."/>
            <person name="Kimura Z."/>
            <person name="Kindaichi T."/>
            <person name="Satoh H."/>
            <person name="Okabe S."/>
        </authorList>
    </citation>
    <scope>NUCLEOTIDE SEQUENCE [LARGE SCALE GENOMIC DNA]</scope>
    <source>
        <strain evidence="5">husup-a2</strain>
    </source>
</reference>
<dbReference type="SUPFAM" id="SSF48452">
    <property type="entry name" value="TPR-like"/>
    <property type="match status" value="2"/>
</dbReference>
<dbReference type="SMART" id="SM00028">
    <property type="entry name" value="TPR"/>
    <property type="match status" value="5"/>
</dbReference>
<feature type="repeat" description="TPR" evidence="3">
    <location>
        <begin position="278"/>
        <end position="311"/>
    </location>
</feature>
<dbReference type="EMBL" id="BAOS01000045">
    <property type="protein sequence ID" value="GAX62903.1"/>
    <property type="molecule type" value="Genomic_DNA"/>
</dbReference>
<dbReference type="Gene3D" id="1.25.40.10">
    <property type="entry name" value="Tetratricopeptide repeat domain"/>
    <property type="match status" value="2"/>
</dbReference>
<protein>
    <submittedName>
        <fullName evidence="4">Tetratricopeptide TPR_3</fullName>
    </submittedName>
</protein>
<dbReference type="AlphaFoldDB" id="A0A286U451"/>
<organism evidence="4 5">
    <name type="scientific">Candidatus Scalindua japonica</name>
    <dbReference type="NCBI Taxonomy" id="1284222"/>
    <lineage>
        <taxon>Bacteria</taxon>
        <taxon>Pseudomonadati</taxon>
        <taxon>Planctomycetota</taxon>
        <taxon>Candidatus Brocadiia</taxon>
        <taxon>Candidatus Brocadiales</taxon>
        <taxon>Candidatus Scalinduaceae</taxon>
        <taxon>Candidatus Scalindua</taxon>
    </lineage>
</organism>
<keyword evidence="5" id="KW-1185">Reference proteome</keyword>
<keyword evidence="2 3" id="KW-0802">TPR repeat</keyword>
<dbReference type="Pfam" id="PF12895">
    <property type="entry name" value="ANAPC3"/>
    <property type="match status" value="1"/>
</dbReference>
<evidence type="ECO:0000313" key="4">
    <source>
        <dbReference type="EMBL" id="GAX62903.1"/>
    </source>
</evidence>
<sequence length="360" mass="42266">MSVFVVKNFAGNLYYHKWEGLPQRDEDSIAILEDKTAKFIPSKSDTFYQLGKYYHNKAFTADSLEEQLEIFKKAEQFLTRAILLQPGNSYYLAEYARVVGNQGDAGMAINYFERSTTLSRTDALIHKIYARWSLYRAQSVFRIEDLDFLVKMYNNPEQTIPFYEERLIDGIMTKTFINIAEREWGEVLRLGIPKSRRTYRNLGDLYMMTCKLNKAIENYRHSESSIRLINSYFIKQDFTTLFSVVKHIIGAKNRVFLSRWDEIRKLLERITIFDRNSYEAFYWLGQGHYQQNMFNEAINVLEKVTTLKPDHVNGHLFLAKSYEAVKKSEKAIHEYTEVLKLKPGHKEASELLSRAIKSKL</sequence>
<proteinExistence type="predicted"/>
<dbReference type="InterPro" id="IPR051685">
    <property type="entry name" value="Ycf3/AcsC/BcsC/TPR_MFPF"/>
</dbReference>
<comment type="caution">
    <text evidence="4">The sequence shown here is derived from an EMBL/GenBank/DDBJ whole genome shotgun (WGS) entry which is preliminary data.</text>
</comment>
<evidence type="ECO:0000256" key="3">
    <source>
        <dbReference type="PROSITE-ProRule" id="PRU00339"/>
    </source>
</evidence>
<evidence type="ECO:0000313" key="5">
    <source>
        <dbReference type="Proteomes" id="UP000218542"/>
    </source>
</evidence>
<dbReference type="PANTHER" id="PTHR44943">
    <property type="entry name" value="CELLULOSE SYNTHASE OPERON PROTEIN C"/>
    <property type="match status" value="1"/>
</dbReference>
<dbReference type="InterPro" id="IPR019734">
    <property type="entry name" value="TPR_rpt"/>
</dbReference>
<evidence type="ECO:0000256" key="1">
    <source>
        <dbReference type="ARBA" id="ARBA00022737"/>
    </source>
</evidence>
<evidence type="ECO:0000256" key="2">
    <source>
        <dbReference type="ARBA" id="ARBA00022803"/>
    </source>
</evidence>
<accession>A0A286U451</accession>
<gene>
    <name evidence="4" type="ORF">SCALIN_C45_0061</name>
</gene>